<sequence>SGRSVAVAAVAPPLPPPRPPGLAVSWTLQAPPVALGGRVLGVRPPPPPIAGLNFTAPPPPGPPPKVAVPASPPVRTSPVVESRPEAVEASLPPPATREEEEAPAAEEVLTSEPPASGPLSYRLTPTGDALVDLHGLPVEVAKVAVQVALEDMMLGPAPGMGSGSSDIGDLIIVTGVGKHSPGGIAMIRPAVIAFLRDELRLAVCSRRGATAQATLPEMDSFLSEPLAPPWDGIAPDGDDICFARHCLEKVLYLFDNVSAMSADEFARWRELGASASIIHWSSDGVGLWESDEYDDERFQGYLQNGCSDDEEDPA</sequence>
<feature type="domain" description="Smr" evidence="2">
    <location>
        <begin position="131"/>
        <end position="197"/>
    </location>
</feature>
<gene>
    <name evidence="3" type="ORF">PGLA2088_LOCUS48920</name>
</gene>
<accession>A0A813M0Y6</accession>
<dbReference type="Gene3D" id="3.30.1370.110">
    <property type="match status" value="1"/>
</dbReference>
<dbReference type="SMART" id="SM00463">
    <property type="entry name" value="SMR"/>
    <property type="match status" value="1"/>
</dbReference>
<dbReference type="InterPro" id="IPR036063">
    <property type="entry name" value="Smr_dom_sf"/>
</dbReference>
<feature type="non-terminal residue" evidence="3">
    <location>
        <position position="314"/>
    </location>
</feature>
<reference evidence="3" key="1">
    <citation type="submission" date="2021-02" db="EMBL/GenBank/DDBJ databases">
        <authorList>
            <person name="Dougan E. K."/>
            <person name="Rhodes N."/>
            <person name="Thang M."/>
            <person name="Chan C."/>
        </authorList>
    </citation>
    <scope>NUCLEOTIDE SEQUENCE</scope>
</reference>
<dbReference type="AlphaFoldDB" id="A0A813M0Y6"/>
<feature type="compositionally biased region" description="Pro residues" evidence="1">
    <location>
        <begin position="56"/>
        <end position="72"/>
    </location>
</feature>
<dbReference type="InterPro" id="IPR002625">
    <property type="entry name" value="Smr_dom"/>
</dbReference>
<evidence type="ECO:0000313" key="4">
    <source>
        <dbReference type="Proteomes" id="UP000626109"/>
    </source>
</evidence>
<organism evidence="3 4">
    <name type="scientific">Polarella glacialis</name>
    <name type="common">Dinoflagellate</name>
    <dbReference type="NCBI Taxonomy" id="89957"/>
    <lineage>
        <taxon>Eukaryota</taxon>
        <taxon>Sar</taxon>
        <taxon>Alveolata</taxon>
        <taxon>Dinophyceae</taxon>
        <taxon>Suessiales</taxon>
        <taxon>Suessiaceae</taxon>
        <taxon>Polarella</taxon>
    </lineage>
</organism>
<dbReference type="Proteomes" id="UP000626109">
    <property type="component" value="Unassembled WGS sequence"/>
</dbReference>
<dbReference type="EMBL" id="CAJNNW010036822">
    <property type="protein sequence ID" value="CAE8737814.1"/>
    <property type="molecule type" value="Genomic_DNA"/>
</dbReference>
<evidence type="ECO:0000256" key="1">
    <source>
        <dbReference type="SAM" id="MobiDB-lite"/>
    </source>
</evidence>
<dbReference type="SUPFAM" id="SSF160443">
    <property type="entry name" value="SMR domain-like"/>
    <property type="match status" value="1"/>
</dbReference>
<name>A0A813M0Y6_POLGL</name>
<evidence type="ECO:0000313" key="3">
    <source>
        <dbReference type="EMBL" id="CAE8737814.1"/>
    </source>
</evidence>
<feature type="region of interest" description="Disordered" evidence="1">
    <location>
        <begin position="46"/>
        <end position="118"/>
    </location>
</feature>
<protein>
    <recommendedName>
        <fullName evidence="2">Smr domain-containing protein</fullName>
    </recommendedName>
</protein>
<dbReference type="PROSITE" id="PS50828">
    <property type="entry name" value="SMR"/>
    <property type="match status" value="1"/>
</dbReference>
<comment type="caution">
    <text evidence="3">The sequence shown here is derived from an EMBL/GenBank/DDBJ whole genome shotgun (WGS) entry which is preliminary data.</text>
</comment>
<evidence type="ECO:0000259" key="2">
    <source>
        <dbReference type="PROSITE" id="PS50828"/>
    </source>
</evidence>
<proteinExistence type="predicted"/>